<dbReference type="Pfam" id="PF06985">
    <property type="entry name" value="HET"/>
    <property type="match status" value="1"/>
</dbReference>
<proteinExistence type="predicted"/>
<feature type="signal peptide" evidence="1">
    <location>
        <begin position="1"/>
        <end position="21"/>
    </location>
</feature>
<dbReference type="EMBL" id="JAJHUN010000006">
    <property type="protein sequence ID" value="KAJ4158138.1"/>
    <property type="molecule type" value="Genomic_DNA"/>
</dbReference>
<evidence type="ECO:0000313" key="3">
    <source>
        <dbReference type="EMBL" id="KAJ4158138.1"/>
    </source>
</evidence>
<feature type="chain" id="PRO_5040838171" description="Heterokaryon incompatibility domain-containing protein" evidence="1">
    <location>
        <begin position="22"/>
        <end position="381"/>
    </location>
</feature>
<dbReference type="Proteomes" id="UP001144673">
    <property type="component" value="Unassembled WGS sequence"/>
</dbReference>
<reference evidence="3" key="1">
    <citation type="journal article" date="2023" name="Access Microbiol">
        <title>De-novo genome assembly for Akanthomyces muscarius, a biocontrol agent of insect agricultural pests.</title>
        <authorList>
            <person name="Erdos Z."/>
            <person name="Studholme D.J."/>
            <person name="Raymond B."/>
            <person name="Sharma M."/>
        </authorList>
    </citation>
    <scope>NUCLEOTIDE SEQUENCE</scope>
    <source>
        <strain evidence="3">Ve6</strain>
    </source>
</reference>
<dbReference type="PANTHER" id="PTHR24148">
    <property type="entry name" value="ANKYRIN REPEAT DOMAIN-CONTAINING PROTEIN 39 HOMOLOG-RELATED"/>
    <property type="match status" value="1"/>
</dbReference>
<dbReference type="PANTHER" id="PTHR24148:SF73">
    <property type="entry name" value="HET DOMAIN PROTEIN (AFU_ORTHOLOGUE AFUA_8G01020)"/>
    <property type="match status" value="1"/>
</dbReference>
<accession>A0A9W8UPW2</accession>
<dbReference type="InterPro" id="IPR010730">
    <property type="entry name" value="HET"/>
</dbReference>
<dbReference type="RefSeq" id="XP_056056505.1">
    <property type="nucleotide sequence ID" value="XM_056201887.1"/>
</dbReference>
<evidence type="ECO:0000313" key="4">
    <source>
        <dbReference type="Proteomes" id="UP001144673"/>
    </source>
</evidence>
<gene>
    <name evidence="3" type="ORF">LMH87_008677</name>
</gene>
<protein>
    <recommendedName>
        <fullName evidence="2">Heterokaryon incompatibility domain-containing protein</fullName>
    </recommendedName>
</protein>
<keyword evidence="1" id="KW-0732">Signal</keyword>
<dbReference type="InterPro" id="IPR052895">
    <property type="entry name" value="HetReg/Transcr_Mod"/>
</dbReference>
<keyword evidence="4" id="KW-1185">Reference proteome</keyword>
<organism evidence="3 4">
    <name type="scientific">Akanthomyces muscarius</name>
    <name type="common">Entomopathogenic fungus</name>
    <name type="synonym">Lecanicillium muscarium</name>
    <dbReference type="NCBI Taxonomy" id="2231603"/>
    <lineage>
        <taxon>Eukaryota</taxon>
        <taxon>Fungi</taxon>
        <taxon>Dikarya</taxon>
        <taxon>Ascomycota</taxon>
        <taxon>Pezizomycotina</taxon>
        <taxon>Sordariomycetes</taxon>
        <taxon>Hypocreomycetidae</taxon>
        <taxon>Hypocreales</taxon>
        <taxon>Cordycipitaceae</taxon>
        <taxon>Akanthomyces</taxon>
    </lineage>
</organism>
<sequence>MKHFVIFTLIVGVMLTNMAEAAHYTYNPIQPNQVRLFKFVQDDNGICALHETFSLEALPVFRSLSYTWAPNGGCPPSNFKIDIDKLKLPNLDTLQEFFKALKSRGMLHDGKWWWIDSICINQANIKERGFQVGHMEILVSRAKTVIVWLGEASSDSELAIDFIKLLDETSRRRLSIADLRATLENGHYRAHWEALTNFLSQKWWSRIWTMQEFVLAQSLSFWCGMHDISRVAICQSLSMADKCTSSGTKQSIAFKHGNNRRIAWDLYKASQEPGTSLRFSLLALAAYFCCMDALDDRDRLYGVMGLATDRVLLEVDYSVRPEEVYARLNRSFITHYKSLAIICFASTYTPPPGTIRPSWRLDWQKRSPEVIPSLLGYVTGY</sequence>
<dbReference type="AlphaFoldDB" id="A0A9W8UPW2"/>
<comment type="caution">
    <text evidence="3">The sequence shown here is derived from an EMBL/GenBank/DDBJ whole genome shotgun (WGS) entry which is preliminary data.</text>
</comment>
<evidence type="ECO:0000259" key="2">
    <source>
        <dbReference type="Pfam" id="PF06985"/>
    </source>
</evidence>
<dbReference type="KEGG" id="amus:LMH87_008677"/>
<evidence type="ECO:0000256" key="1">
    <source>
        <dbReference type="SAM" id="SignalP"/>
    </source>
</evidence>
<name>A0A9W8UPW2_AKAMU</name>
<feature type="domain" description="Heterokaryon incompatibility" evidence="2">
    <location>
        <begin position="62"/>
        <end position="212"/>
    </location>
</feature>
<dbReference type="GeneID" id="80895836"/>